<feature type="compositionally biased region" description="Basic and acidic residues" evidence="6">
    <location>
        <begin position="283"/>
        <end position="292"/>
    </location>
</feature>
<evidence type="ECO:0000259" key="8">
    <source>
        <dbReference type="Pfam" id="PF00520"/>
    </source>
</evidence>
<feature type="compositionally biased region" description="Low complexity" evidence="6">
    <location>
        <begin position="88"/>
        <end position="102"/>
    </location>
</feature>
<dbReference type="InterPro" id="IPR050818">
    <property type="entry name" value="KCNH_animal-type"/>
</dbReference>
<evidence type="ECO:0000256" key="7">
    <source>
        <dbReference type="SAM" id="Phobius"/>
    </source>
</evidence>
<feature type="domain" description="Ion transport" evidence="8">
    <location>
        <begin position="424"/>
        <end position="629"/>
    </location>
</feature>
<feature type="compositionally biased region" description="Polar residues" evidence="6">
    <location>
        <begin position="121"/>
        <end position="131"/>
    </location>
</feature>
<proteinExistence type="predicted"/>
<keyword evidence="2 7" id="KW-0812">Transmembrane</keyword>
<dbReference type="InterPro" id="IPR005821">
    <property type="entry name" value="Ion_trans_dom"/>
</dbReference>
<feature type="compositionally biased region" description="Basic residues" evidence="6">
    <location>
        <begin position="335"/>
        <end position="344"/>
    </location>
</feature>
<keyword evidence="4 7" id="KW-0472">Membrane</keyword>
<feature type="non-terminal residue" evidence="9">
    <location>
        <position position="635"/>
    </location>
</feature>
<gene>
    <name evidence="9" type="ORF">CYMTET_46942</name>
</gene>
<dbReference type="EMBL" id="LGRX02032883">
    <property type="protein sequence ID" value="KAK3243402.1"/>
    <property type="molecule type" value="Genomic_DNA"/>
</dbReference>
<evidence type="ECO:0000256" key="5">
    <source>
        <dbReference type="SAM" id="Coils"/>
    </source>
</evidence>
<name>A0AAE0BX66_9CHLO</name>
<reference evidence="9 10" key="1">
    <citation type="journal article" date="2015" name="Genome Biol. Evol.">
        <title>Comparative Genomics of a Bacterivorous Green Alga Reveals Evolutionary Causalities and Consequences of Phago-Mixotrophic Mode of Nutrition.</title>
        <authorList>
            <person name="Burns J.A."/>
            <person name="Paasch A."/>
            <person name="Narechania A."/>
            <person name="Kim E."/>
        </authorList>
    </citation>
    <scope>NUCLEOTIDE SEQUENCE [LARGE SCALE GENOMIC DNA]</scope>
    <source>
        <strain evidence="9 10">PLY_AMNH</strain>
    </source>
</reference>
<keyword evidence="5" id="KW-0175">Coiled coil</keyword>
<dbReference type="SUPFAM" id="SSF81324">
    <property type="entry name" value="Voltage-gated potassium channels"/>
    <property type="match status" value="1"/>
</dbReference>
<dbReference type="GO" id="GO:0042391">
    <property type="term" value="P:regulation of membrane potential"/>
    <property type="evidence" value="ECO:0007669"/>
    <property type="project" value="TreeGrafter"/>
</dbReference>
<dbReference type="GO" id="GO:0005249">
    <property type="term" value="F:voltage-gated potassium channel activity"/>
    <property type="evidence" value="ECO:0007669"/>
    <property type="project" value="InterPro"/>
</dbReference>
<comment type="caution">
    <text evidence="9">The sequence shown here is derived from an EMBL/GenBank/DDBJ whole genome shotgun (WGS) entry which is preliminary data.</text>
</comment>
<evidence type="ECO:0000256" key="1">
    <source>
        <dbReference type="ARBA" id="ARBA00004141"/>
    </source>
</evidence>
<feature type="compositionally biased region" description="Polar residues" evidence="6">
    <location>
        <begin position="103"/>
        <end position="113"/>
    </location>
</feature>
<feature type="coiled-coil region" evidence="5">
    <location>
        <begin position="18"/>
        <end position="49"/>
    </location>
</feature>
<feature type="region of interest" description="Disordered" evidence="6">
    <location>
        <begin position="67"/>
        <end position="180"/>
    </location>
</feature>
<evidence type="ECO:0000256" key="6">
    <source>
        <dbReference type="SAM" id="MobiDB-lite"/>
    </source>
</evidence>
<accession>A0AAE0BX66</accession>
<keyword evidence="10" id="KW-1185">Reference proteome</keyword>
<dbReference type="PANTHER" id="PTHR10217">
    <property type="entry name" value="VOLTAGE AND LIGAND GATED POTASSIUM CHANNEL"/>
    <property type="match status" value="1"/>
</dbReference>
<evidence type="ECO:0000256" key="2">
    <source>
        <dbReference type="ARBA" id="ARBA00022692"/>
    </source>
</evidence>
<feature type="transmembrane region" description="Helical" evidence="7">
    <location>
        <begin position="424"/>
        <end position="442"/>
    </location>
</feature>
<comment type="subcellular location">
    <subcellularLocation>
        <location evidence="1">Membrane</location>
        <topology evidence="1">Multi-pass membrane protein</topology>
    </subcellularLocation>
</comment>
<evidence type="ECO:0000313" key="10">
    <source>
        <dbReference type="Proteomes" id="UP001190700"/>
    </source>
</evidence>
<evidence type="ECO:0000256" key="4">
    <source>
        <dbReference type="ARBA" id="ARBA00023136"/>
    </source>
</evidence>
<protein>
    <recommendedName>
        <fullName evidence="8">Ion transport domain-containing protein</fullName>
    </recommendedName>
</protein>
<dbReference type="Gene3D" id="1.10.287.70">
    <property type="match status" value="1"/>
</dbReference>
<dbReference type="GO" id="GO:0005886">
    <property type="term" value="C:plasma membrane"/>
    <property type="evidence" value="ECO:0007669"/>
    <property type="project" value="TreeGrafter"/>
</dbReference>
<feature type="region of interest" description="Disordered" evidence="6">
    <location>
        <begin position="267"/>
        <end position="350"/>
    </location>
</feature>
<keyword evidence="3 7" id="KW-1133">Transmembrane helix</keyword>
<evidence type="ECO:0000313" key="9">
    <source>
        <dbReference type="EMBL" id="KAK3243402.1"/>
    </source>
</evidence>
<organism evidence="9 10">
    <name type="scientific">Cymbomonas tetramitiformis</name>
    <dbReference type="NCBI Taxonomy" id="36881"/>
    <lineage>
        <taxon>Eukaryota</taxon>
        <taxon>Viridiplantae</taxon>
        <taxon>Chlorophyta</taxon>
        <taxon>Pyramimonadophyceae</taxon>
        <taxon>Pyramimonadales</taxon>
        <taxon>Pyramimonadaceae</taxon>
        <taxon>Cymbomonas</taxon>
    </lineage>
</organism>
<feature type="transmembrane region" description="Helical" evidence="7">
    <location>
        <begin position="568"/>
        <end position="590"/>
    </location>
</feature>
<dbReference type="Pfam" id="PF00520">
    <property type="entry name" value="Ion_trans"/>
    <property type="match status" value="1"/>
</dbReference>
<dbReference type="PRINTS" id="PR01463">
    <property type="entry name" value="EAGCHANLFMLY"/>
</dbReference>
<feature type="compositionally biased region" description="Basic and acidic residues" evidence="6">
    <location>
        <begin position="301"/>
        <end position="323"/>
    </location>
</feature>
<dbReference type="InterPro" id="IPR003938">
    <property type="entry name" value="K_chnl_volt-dep_EAG/ELK/ERG"/>
</dbReference>
<dbReference type="AlphaFoldDB" id="A0AAE0BX66"/>
<sequence length="635" mass="71462">MVVKMCHGSSEQLLSACLGVLSKEVSVWNEELEEVRRKFEAELDTWKQQVSQAHMRLEERMRATLSEHLGERSGKLGSNVPKLLPERPAALSPSVSSLPQAVCESQSSGSHSACQEEKTSSPRSVTSMSETDSAHSFPIEFQAPSEEIKPFSSDPRSSIQVHPVNDKTSDTAASVPGAFPSPRSAVLDQVLVVREESEPKEHYDDDADPDDLSGLEKWTFLRRYVGQQRVIKTLRSMSGNKKKSSKYLGLNELQQLPFVDDQVDREQFESSPLTDHLFGKTRSKGEVKRSDTGRGGLAQPRGDDSKDHSEEEESVRSDYERQETTSQSSPGSSGKARHKQTKTRRQGDVLNMMAGGQQRVQRVLSRLASRIPGIRLTGVDMRDSNESECKTVQTLLSRIYDLEQEDQLDLIDPTMIHPNSKGKAYWDNLIIVVLLYTAYVVPYRLSFTPETRELSWEIVELVIDVLFAFDVAVNFRTCIMEDGRLIMEPIVVAKKYVKGWFAVDLIASIPWNLVIGTSANTTFSLTKVAALAKLGRLLRMLRMLRMVKFLTKLAQQERQMTHPSMTRLLKFVFFITAIVHWFACLAHTVVSNTTGEDPSLFFQVAGYESHGEFVQYIICVYWVTVCMMGHKATPQ</sequence>
<dbReference type="Proteomes" id="UP001190700">
    <property type="component" value="Unassembled WGS sequence"/>
</dbReference>
<evidence type="ECO:0000256" key="3">
    <source>
        <dbReference type="ARBA" id="ARBA00022989"/>
    </source>
</evidence>
<dbReference type="PANTHER" id="PTHR10217:SF435">
    <property type="entry name" value="POTASSIUM VOLTAGE-GATED CHANNEL PROTEIN EAG"/>
    <property type="match status" value="1"/>
</dbReference>